<feature type="region of interest" description="Disordered" evidence="7">
    <location>
        <begin position="635"/>
        <end position="722"/>
    </location>
</feature>
<evidence type="ECO:0000259" key="8">
    <source>
        <dbReference type="Pfam" id="PF07926"/>
    </source>
</evidence>
<evidence type="ECO:0000313" key="12">
    <source>
        <dbReference type="Proteomes" id="UP000494040"/>
    </source>
</evidence>
<feature type="compositionally biased region" description="Basic and acidic residues" evidence="7">
    <location>
        <begin position="197"/>
        <end position="221"/>
    </location>
</feature>
<feature type="compositionally biased region" description="Low complexity" evidence="7">
    <location>
        <begin position="2601"/>
        <end position="2638"/>
    </location>
</feature>
<evidence type="ECO:0000256" key="2">
    <source>
        <dbReference type="ARBA" id="ARBA00005274"/>
    </source>
</evidence>
<evidence type="ECO:0000256" key="1">
    <source>
        <dbReference type="ARBA" id="ARBA00004123"/>
    </source>
</evidence>
<feature type="compositionally biased region" description="Polar residues" evidence="7">
    <location>
        <begin position="3036"/>
        <end position="3045"/>
    </location>
</feature>
<dbReference type="PANTHER" id="PTHR18898">
    <property type="entry name" value="NUCLEOPROTEIN TPR-RELATED"/>
    <property type="match status" value="1"/>
</dbReference>
<feature type="region of interest" description="Disordered" evidence="7">
    <location>
        <begin position="90"/>
        <end position="144"/>
    </location>
</feature>
<reference evidence="11" key="1">
    <citation type="submission" date="2022-01" db="UniProtKB">
        <authorList>
            <consortium name="EnsemblMetazoa"/>
        </authorList>
    </citation>
    <scope>IDENTIFICATION</scope>
</reference>
<dbReference type="CTD" id="36264"/>
<dbReference type="GO" id="GO:0034399">
    <property type="term" value="C:nuclear periphery"/>
    <property type="evidence" value="ECO:0007669"/>
    <property type="project" value="UniProtKB-ARBA"/>
</dbReference>
<comment type="similarity">
    <text evidence="2">Belongs to the TPR family.</text>
</comment>
<evidence type="ECO:0000313" key="11">
    <source>
        <dbReference type="EnsemblMetazoa" id="XP_014243123.1"/>
    </source>
</evidence>
<evidence type="ECO:0000256" key="5">
    <source>
        <dbReference type="ARBA" id="ARBA00023242"/>
    </source>
</evidence>
<evidence type="ECO:0000259" key="10">
    <source>
        <dbReference type="Pfam" id="PF25785"/>
    </source>
</evidence>
<keyword evidence="5" id="KW-0539">Nucleus</keyword>
<feature type="region of interest" description="Disordered" evidence="7">
    <location>
        <begin position="736"/>
        <end position="781"/>
    </location>
</feature>
<feature type="coiled-coil region" evidence="6">
    <location>
        <begin position="977"/>
        <end position="1149"/>
    </location>
</feature>
<feature type="domain" description="Nucleoprotein TPR/MLP1-2" evidence="8">
    <location>
        <begin position="1802"/>
        <end position="1929"/>
    </location>
</feature>
<dbReference type="OMA" id="MNAELQW"/>
<feature type="compositionally biased region" description="Polar residues" evidence="7">
    <location>
        <begin position="2949"/>
        <end position="2965"/>
    </location>
</feature>
<dbReference type="InterPro" id="IPR057577">
    <property type="entry name" value="Nucleoprot-TPR/MLP1_dom"/>
</dbReference>
<feature type="compositionally biased region" description="Polar residues" evidence="7">
    <location>
        <begin position="2917"/>
        <end position="2928"/>
    </location>
</feature>
<feature type="region of interest" description="Disordered" evidence="7">
    <location>
        <begin position="2542"/>
        <end position="2665"/>
    </location>
</feature>
<dbReference type="InterPro" id="IPR057974">
    <property type="entry name" value="NUA/TPR/MLP1-2-like_dom"/>
</dbReference>
<feature type="compositionally biased region" description="Low complexity" evidence="7">
    <location>
        <begin position="2544"/>
        <end position="2580"/>
    </location>
</feature>
<dbReference type="GeneID" id="106663078"/>
<dbReference type="Gene3D" id="1.10.287.1490">
    <property type="match status" value="2"/>
</dbReference>
<keyword evidence="12" id="KW-1185">Reference proteome</keyword>
<feature type="compositionally biased region" description="Polar residues" evidence="7">
    <location>
        <begin position="3009"/>
        <end position="3028"/>
    </location>
</feature>
<dbReference type="RefSeq" id="XP_014243123.1">
    <property type="nucleotide sequence ID" value="XM_014387637.2"/>
</dbReference>
<dbReference type="GO" id="GO:0017056">
    <property type="term" value="F:structural constituent of nuclear pore"/>
    <property type="evidence" value="ECO:0007669"/>
    <property type="project" value="TreeGrafter"/>
</dbReference>
<dbReference type="OrthoDB" id="343070at2759"/>
<sequence length="3144" mass="352554">MPLRKKKSHTSNVMDWSKKSARVTCRTGTKLSKAECASPVDLELRTIQNRGVNTTESSCKSVMTRNALEATVDEVQTVRRKPHCQVETAATMTDKKTHKKPRSRKSIEKRNSYMKELRSLLLGDSEDNEDNSENATDSTDTFKFDANDFNSSTDSFNSDNSFASYGDNLTETDSLDTCTFETTYFNDKVENNTNEEVLDKDKTVISDNSPEEKPDSVKDAKSQRAFLIRKAALKQDLMENSENYGKSKTKLRQIIKTKVEKMFDGLAEDNFQTFEESAEDKCDISNQAFSSLKSILETHVDRIAHSMINENSTDGKVDEVENSEDTDPDVEESFKSIERNSLSLNNLIDYVMMVKNSLGEPMLHSKNKNLEMIDLLKDLEKTPDSSDKSSLNVPNVVNKLSSESNLSTLSDISIKSKHSDIDDISFANVLKDVETGRDCMNKLSDELLEEFCMDPLNSPGCSYMSNDFHYKMVNPGNSDYTKIDRLSKVSAKSTENSVKTKCNEVNRFLHERTKTSVMRDNRSQRIGVKPIIKERMENRTKHNQSKVETNNREIKRPATEKCFKENKTKMAKWKSDSTMGFVPTAPVDSSPTIAINTDEDQTPKDFTITGLSAQVCDDEKSGVDEKVKKSTELVQSETCRTERNEATSQSETIFNRDGCFGSPEEEQRRNEEQNQHFKKNPRVPLKPPLEARPRKKRTNLTAGGTRDKNWFGVNAPKGDTRKNVTQSEMNVKIRTAKMSPWKSDPGIGQRLSLDTGPVERNSEGSQVQNQPQSPNSNEMDAEGSQALLFKAVDKEEFEKIESPLREKIEAVLNEHIDGYLTAKACFVSTKISQEEKIKDLEEQVKNVKQERDDYKIKLDALTTQFDETSKRLAVTNVQVNKLREEVQRLEKSVETVRHERDEAVDEKQIASNALERREMELDRLRDSVTALNADLRVAVAARCEAVSQAEDVQAKQLELEFKEKRFESERTLLNQQIIQLTADLGRANDELMKQRREATTSMIALQTKITEKEEELKISKDQFSKLQEINSDMMDRLEELGNKLKTQVEKENAIITNFESEVKSQTKLADLYKERLEESENRSVELSGAVKELQRLLQEASEQHGILETKLSQQEQDTKATLKAKQEAISALKEELRHANILLEAVKQESSEAAVSRLSPMAASASKLLKSGLTLTQLYTKYAEVSQELIVYKNENEHMREYMAKVLDDINEKVAVLKKQEEDYTYAVESMEMLNKKVEDLESEQSKLMKEKGEAEATAAYLLRENKRLNGSVSDLGRQVCFLLREVEAARGNHVPLHDDPEKSKADVVTTSDVISKHLVTFSDIQELQLTNQKLLAALREISQDKEEVEMGRESEQVVELKGEIERAKAKVTDLQEREKFLEKELEVIKSQRDVYQRLFKQQNKGQTDENGAASVDELQQKSDSHSNVPVGETDDVKTLKNMLDELKREQEIYRNERNTNEKMLNESLSKVKEELSESIKACSEAGARAVYMTEKCKALAKRVQSQAVELEASEKRCANYVVTIGKLETNLKNTRDEALNALNKLSVTEVTLANVQQENQLLKDNERRMQMERNINRKEKHGQELLMANLEALKMKFESSEVEARMRLEKRLDDANVECTSLRRRLQEEQDRLTRRIELLEEQMKTAKQRLDEERMLKESIAQQLEQARQDVKEREDRIDEMSNQLTSAINKSQPVLDRENKIKELESQLRLKESSIEGLNEQLTMAKKCQQEFSEVSLGIEKQLTEVTEQYEQHKAESDKTISELTKANADLKASVHNLEIKLKTSNAAETESRVQREAEVTSLRSRVEALNKELDIAKTSLAAVEKEGQEATRRASDAQEKASSQVLLNDKLLTEMDQLRSELSDVKAELATMTGEKDRLVQTNQLEKEAMQVKIEHLESAAKASDEKIAELTKLNDLLQDQLQELGLKVSILDSSKSVGMEDMLENSLSSDTVRESDKMLEVMRFLRKEKSLAVTQAESLKAEKLQMQAEVEVLRKQLEESRKALETERQSSDTPSIAAERHAQLLSKVETLNQLTENNKSLREDRDRLAKRLNEVETELKTLDETVVNPSRKKTSELEAVVEQLQTEITALRGENKRWQDRANQLIERTNKNPDDLKRLTQEKENLTKQLGIERDMSKLAKQKADEQIAQLKREKDDSSNTLVSLEKLFNSARADLTTAKESEAKANETVAKLEQEVGTLKAQLTEITSKEVQIRQIAKKYKLQYQQLLTNFEEKNKAGPSTSEAEEKVKTLTEQAAGLETENETLRRENESLKASVVEREERAKTLLKNARSRVQHLQEENKTLIKEVAESRSRRGDTTTPAEMRIYENRISRLEKEKEEETAEKDRLGRELEVMTQRMNLIQRQLDKQQVTKPSTSSGEKMSNDPPTANIKPMAGLSAPTTKQIQPQQAVTVTPWRETPFASIRPMSQQARTVVVLPTSQSSSSNQPVLVAPQQQVVHTSSNCEGLSSSPTSSHIDCMPASSSAVHSIHQAQHTVIIGQHMEAEGVGCDEMASQPPTHHVQPNPNVSIALVLPQPTPQQQDQEQAEAVSAENNGVVSASNEEQESEQSVSASNHSTSVVGPTYYRSVDESSGPVASSQAEGSSSSMASVAASSQQAASSTTSVTTSVAPAVKRPMTSQEDSDCKHLPPNKRGRMMTTGEGSGEMLLRADGLEVEYQVPTSSQRDQEDDVLVISDEDDMPDDGVMEDGQEFEEEPEEESRYLIDAYGQDGQDMAMTSYEEGDGPDIDEGSTTDQDNNEVDIINDSNEVPNRCESSHGGSSAEGSGSGMEGVATTGGGEATSSLGSTTTSQYQVSRRPPSVPVRHHMILSYEDPGDDSIVPSTPTLFVPRRTDGYGEAVSSPHVPTARFTFTDSGTSNSSRPPVAGVAQVASEGMDDTRMDLSQLDEGTGRSVPTTPSHVSPQEPNPCEIGQSSVQDLAVPGGSETQESGITSDPASEQQNDTNNDDNGDGVSSETEKPLSNSPATIASPDPEEEGREAEASPTARSSTSSNTVQPASPMNPRSSSSTSSAHQQGHNQHLPQKRNRHPKSTPTRANAPTPIVWDTTEPTVSMAPMREVYFSGNQNRNLNHRNVMGRGIGSSGNLMELRNTSGRGLRRLRGPNLTYHSFHLRGSFQNQPR</sequence>
<feature type="compositionally biased region" description="Acidic residues" evidence="7">
    <location>
        <begin position="2745"/>
        <end position="2764"/>
    </location>
</feature>
<feature type="coiled-coil region" evidence="6">
    <location>
        <begin position="1231"/>
        <end position="1258"/>
    </location>
</feature>
<feature type="domain" description="Nucleoprotein TPR/MPL1" evidence="9">
    <location>
        <begin position="955"/>
        <end position="1030"/>
    </location>
</feature>
<dbReference type="GO" id="GO:0006606">
    <property type="term" value="P:protein import into nucleus"/>
    <property type="evidence" value="ECO:0007669"/>
    <property type="project" value="InterPro"/>
</dbReference>
<feature type="region of interest" description="Disordered" evidence="7">
    <location>
        <begin position="1402"/>
        <end position="1434"/>
    </location>
</feature>
<comment type="subcellular location">
    <subcellularLocation>
        <location evidence="1">Nucleus</location>
    </subcellularLocation>
</comment>
<feature type="coiled-coil region" evidence="6">
    <location>
        <begin position="1764"/>
        <end position="1932"/>
    </location>
</feature>
<evidence type="ECO:0000256" key="4">
    <source>
        <dbReference type="ARBA" id="ARBA00023054"/>
    </source>
</evidence>
<feature type="compositionally biased region" description="Basic and acidic residues" evidence="7">
    <location>
        <begin position="665"/>
        <end position="675"/>
    </location>
</feature>
<accession>A0A8I6TE62</accession>
<feature type="coiled-coil region" evidence="6">
    <location>
        <begin position="830"/>
        <end position="934"/>
    </location>
</feature>
<evidence type="ECO:0000259" key="9">
    <source>
        <dbReference type="Pfam" id="PF25481"/>
    </source>
</evidence>
<feature type="compositionally biased region" description="Acidic residues" evidence="7">
    <location>
        <begin position="2692"/>
        <end position="2723"/>
    </location>
</feature>
<dbReference type="GO" id="GO:0005643">
    <property type="term" value="C:nuclear pore"/>
    <property type="evidence" value="ECO:0007669"/>
    <property type="project" value="TreeGrafter"/>
</dbReference>
<dbReference type="Pfam" id="PF25785">
    <property type="entry name" value="TPR"/>
    <property type="match status" value="1"/>
</dbReference>
<dbReference type="PANTHER" id="PTHR18898:SF2">
    <property type="entry name" value="NUCLEOPROTEIN TPR"/>
    <property type="match status" value="1"/>
</dbReference>
<name>A0A8I6TE62_CIMLE</name>
<dbReference type="KEGG" id="clec:106663078"/>
<feature type="coiled-coil region" evidence="6">
    <location>
        <begin position="1325"/>
        <end position="1392"/>
    </location>
</feature>
<dbReference type="GO" id="GO:1901673">
    <property type="term" value="P:regulation of mitotic spindle assembly"/>
    <property type="evidence" value="ECO:0007669"/>
    <property type="project" value="TreeGrafter"/>
</dbReference>
<feature type="compositionally biased region" description="Low complexity" evidence="7">
    <location>
        <begin position="765"/>
        <end position="777"/>
    </location>
</feature>
<feature type="coiled-coil region" evidence="6">
    <location>
        <begin position="1606"/>
        <end position="1724"/>
    </location>
</feature>
<feature type="coiled-coil region" evidence="6">
    <location>
        <begin position="1437"/>
        <end position="1467"/>
    </location>
</feature>
<dbReference type="EnsemblMetazoa" id="XM_014387637.2">
    <property type="protein sequence ID" value="XP_014243123.1"/>
    <property type="gene ID" value="LOC106663078"/>
</dbReference>
<feature type="region of interest" description="Disordered" evidence="7">
    <location>
        <begin position="2896"/>
        <end position="3067"/>
    </location>
</feature>
<keyword evidence="4 6" id="KW-0175">Coiled coil</keyword>
<feature type="coiled-coil region" evidence="6">
    <location>
        <begin position="1525"/>
        <end position="1575"/>
    </location>
</feature>
<dbReference type="GO" id="GO:0006406">
    <property type="term" value="P:mRNA export from nucleus"/>
    <property type="evidence" value="ECO:0007669"/>
    <property type="project" value="TreeGrafter"/>
</dbReference>
<proteinExistence type="inferred from homology"/>
<dbReference type="Pfam" id="PF25481">
    <property type="entry name" value="Nucleoprot-TPR"/>
    <property type="match status" value="1"/>
</dbReference>
<organism evidence="11 12">
    <name type="scientific">Cimex lectularius</name>
    <name type="common">Bed bug</name>
    <name type="synonym">Acanthia lectularia</name>
    <dbReference type="NCBI Taxonomy" id="79782"/>
    <lineage>
        <taxon>Eukaryota</taxon>
        <taxon>Metazoa</taxon>
        <taxon>Ecdysozoa</taxon>
        <taxon>Arthropoda</taxon>
        <taxon>Hexapoda</taxon>
        <taxon>Insecta</taxon>
        <taxon>Pterygota</taxon>
        <taxon>Neoptera</taxon>
        <taxon>Paraneoptera</taxon>
        <taxon>Hemiptera</taxon>
        <taxon>Heteroptera</taxon>
        <taxon>Panheteroptera</taxon>
        <taxon>Cimicomorpha</taxon>
        <taxon>Cimicidae</taxon>
        <taxon>Cimex</taxon>
    </lineage>
</organism>
<feature type="region of interest" description="Disordered" evidence="7">
    <location>
        <begin position="2683"/>
        <end position="2826"/>
    </location>
</feature>
<dbReference type="Proteomes" id="UP000494040">
    <property type="component" value="Unassembled WGS sequence"/>
</dbReference>
<evidence type="ECO:0000256" key="6">
    <source>
        <dbReference type="SAM" id="Coils"/>
    </source>
</evidence>
<feature type="region of interest" description="Disordered" evidence="7">
    <location>
        <begin position="196"/>
        <end position="221"/>
    </location>
</feature>
<feature type="coiled-coil region" evidence="6">
    <location>
        <begin position="1967"/>
        <end position="2371"/>
    </location>
</feature>
<feature type="compositionally biased region" description="Gly residues" evidence="7">
    <location>
        <begin position="2790"/>
        <end position="2804"/>
    </location>
</feature>
<feature type="domain" description="NUA/TPR/MLP1-2-like" evidence="10">
    <location>
        <begin position="1254"/>
        <end position="1350"/>
    </location>
</feature>
<dbReference type="Pfam" id="PF07926">
    <property type="entry name" value="TPR_MLP1_2"/>
    <property type="match status" value="1"/>
</dbReference>
<dbReference type="InterPro" id="IPR012929">
    <property type="entry name" value="Nucleoprot-TPR/MLP1-2_dom"/>
</dbReference>
<protein>
    <recommendedName>
        <fullName evidence="3">Nucleoprotein TPR</fullName>
    </recommendedName>
</protein>
<evidence type="ECO:0000256" key="3">
    <source>
        <dbReference type="ARBA" id="ARBA00019789"/>
    </source>
</evidence>
<feature type="compositionally biased region" description="Low complexity" evidence="7">
    <location>
        <begin position="2805"/>
        <end position="2815"/>
    </location>
</feature>
<feature type="compositionally biased region" description="Basic and acidic residues" evidence="7">
    <location>
        <begin position="105"/>
        <end position="118"/>
    </location>
</feature>
<evidence type="ECO:0000256" key="7">
    <source>
        <dbReference type="SAM" id="MobiDB-lite"/>
    </source>
</evidence>
<feature type="region of interest" description="Disordered" evidence="7">
    <location>
        <begin position="2371"/>
        <end position="2393"/>
    </location>
</feature>